<dbReference type="PROSITE" id="PS51419">
    <property type="entry name" value="RAB"/>
    <property type="match status" value="1"/>
</dbReference>
<dbReference type="EC" id="3.6.5.2" evidence="2"/>
<accession>A0A5J4NEG3</accession>
<dbReference type="SUPFAM" id="SSF52540">
    <property type="entry name" value="P-loop containing nucleoside triphosphate hydrolases"/>
    <property type="match status" value="1"/>
</dbReference>
<dbReference type="InterPro" id="IPR027417">
    <property type="entry name" value="P-loop_NTPase"/>
</dbReference>
<evidence type="ECO:0000313" key="7">
    <source>
        <dbReference type="Proteomes" id="UP000324629"/>
    </source>
</evidence>
<dbReference type="PANTHER" id="PTHR45704">
    <property type="entry name" value="RAS-LIKE FAMILY MEMBER 11"/>
    <property type="match status" value="1"/>
</dbReference>
<proteinExistence type="inferred from homology"/>
<sequence length="445" mass="48461">MLQFSRRRSREVMWMSRIVHLSASPCDKAISTRAKLESHFSIWSLSEEHHHQRQTLVPPFLGAFRFAFEYLPFYKDDIDLEEILKWSQAIVIMFSITSRRSFYRAQELIESIRQNSEMPASKRQTSSQRQSSSLYSNSATNPTSNSNVISPLIQLSPGYSGSFRRSALLGVNVLRTPTLVLVANKTDLDRFRLVEKSEVEDFAKVHGIPYYETTAAETYEEVQAIFHTVVRLSNSGRFGKVRGGQNGSTPLTSRTLSSSTGTLGSTTGSVLSNLAVSPGLLLQKKTSPSGLLLPSLEPVNSTSNTDETSSASGPVSRLANLRFRAASPPSFARTLRSPSPSLSLSRPNQLDGCGSTPTIPSAQSSNAGGSVVEPSPRATTPVIASRTNPPTVGGKQTAPVEENSSTKTITAHTTAVSTPQTPQSNSLLPPKRSSMGFRFFSKKSK</sequence>
<keyword evidence="3" id="KW-0378">Hydrolase</keyword>
<evidence type="ECO:0000256" key="1">
    <source>
        <dbReference type="ARBA" id="ARBA00008344"/>
    </source>
</evidence>
<dbReference type="Gene3D" id="3.40.50.300">
    <property type="entry name" value="P-loop containing nucleotide triphosphate hydrolases"/>
    <property type="match status" value="2"/>
</dbReference>
<feature type="compositionally biased region" description="Low complexity" evidence="5">
    <location>
        <begin position="247"/>
        <end position="264"/>
    </location>
</feature>
<feature type="compositionally biased region" description="Low complexity" evidence="5">
    <location>
        <begin position="121"/>
        <end position="142"/>
    </location>
</feature>
<evidence type="ECO:0000256" key="5">
    <source>
        <dbReference type="SAM" id="MobiDB-lite"/>
    </source>
</evidence>
<feature type="compositionally biased region" description="Polar residues" evidence="5">
    <location>
        <begin position="402"/>
        <end position="427"/>
    </location>
</feature>
<keyword evidence="7" id="KW-1185">Reference proteome</keyword>
<feature type="region of interest" description="Disordered" evidence="5">
    <location>
        <begin position="328"/>
        <end position="445"/>
    </location>
</feature>
<feature type="region of interest" description="Disordered" evidence="5">
    <location>
        <begin position="114"/>
        <end position="142"/>
    </location>
</feature>
<feature type="compositionally biased region" description="Polar residues" evidence="5">
    <location>
        <begin position="299"/>
        <end position="313"/>
    </location>
</feature>
<name>A0A5J4NEG3_9TREM</name>
<comment type="similarity">
    <text evidence="1">Belongs to the small GTPase superfamily. Ras family.</text>
</comment>
<dbReference type="AlphaFoldDB" id="A0A5J4NEG3"/>
<dbReference type="GO" id="GO:0003925">
    <property type="term" value="F:G protein activity"/>
    <property type="evidence" value="ECO:0007669"/>
    <property type="project" value="UniProtKB-EC"/>
</dbReference>
<dbReference type="InterPro" id="IPR051065">
    <property type="entry name" value="Ras-related_GTPase"/>
</dbReference>
<feature type="region of interest" description="Disordered" evidence="5">
    <location>
        <begin position="291"/>
        <end position="316"/>
    </location>
</feature>
<dbReference type="Pfam" id="PF00071">
    <property type="entry name" value="Ras"/>
    <property type="match status" value="1"/>
</dbReference>
<evidence type="ECO:0000256" key="2">
    <source>
        <dbReference type="ARBA" id="ARBA00011984"/>
    </source>
</evidence>
<organism evidence="6 7">
    <name type="scientific">Paragonimus westermani</name>
    <dbReference type="NCBI Taxonomy" id="34504"/>
    <lineage>
        <taxon>Eukaryota</taxon>
        <taxon>Metazoa</taxon>
        <taxon>Spiralia</taxon>
        <taxon>Lophotrochozoa</taxon>
        <taxon>Platyhelminthes</taxon>
        <taxon>Trematoda</taxon>
        <taxon>Digenea</taxon>
        <taxon>Plagiorchiida</taxon>
        <taxon>Troglotremata</taxon>
        <taxon>Troglotrematidae</taxon>
        <taxon>Paragonimus</taxon>
    </lineage>
</organism>
<feature type="compositionally biased region" description="Low complexity" evidence="5">
    <location>
        <begin position="333"/>
        <end position="347"/>
    </location>
</feature>
<evidence type="ECO:0000256" key="4">
    <source>
        <dbReference type="ARBA" id="ARBA00048098"/>
    </source>
</evidence>
<comment type="catalytic activity">
    <reaction evidence="4">
        <text>GTP + H2O = GDP + phosphate + H(+)</text>
        <dbReference type="Rhea" id="RHEA:19669"/>
        <dbReference type="ChEBI" id="CHEBI:15377"/>
        <dbReference type="ChEBI" id="CHEBI:15378"/>
        <dbReference type="ChEBI" id="CHEBI:37565"/>
        <dbReference type="ChEBI" id="CHEBI:43474"/>
        <dbReference type="ChEBI" id="CHEBI:58189"/>
        <dbReference type="EC" id="3.6.5.2"/>
    </reaction>
</comment>
<comment type="caution">
    <text evidence="6">The sequence shown here is derived from an EMBL/GenBank/DDBJ whole genome shotgun (WGS) entry which is preliminary data.</text>
</comment>
<feature type="region of interest" description="Disordered" evidence="5">
    <location>
        <begin position="240"/>
        <end position="264"/>
    </location>
</feature>
<dbReference type="GO" id="GO:0005525">
    <property type="term" value="F:GTP binding"/>
    <property type="evidence" value="ECO:0007669"/>
    <property type="project" value="InterPro"/>
</dbReference>
<dbReference type="EMBL" id="QNGE01003611">
    <property type="protein sequence ID" value="KAA3673830.1"/>
    <property type="molecule type" value="Genomic_DNA"/>
</dbReference>
<dbReference type="InterPro" id="IPR001806">
    <property type="entry name" value="Small_GTPase"/>
</dbReference>
<protein>
    <recommendedName>
        <fullName evidence="2">small monomeric GTPase</fullName>
        <ecNumber evidence="2">3.6.5.2</ecNumber>
    </recommendedName>
</protein>
<evidence type="ECO:0000256" key="3">
    <source>
        <dbReference type="ARBA" id="ARBA00022801"/>
    </source>
</evidence>
<dbReference type="Proteomes" id="UP000324629">
    <property type="component" value="Unassembled WGS sequence"/>
</dbReference>
<feature type="compositionally biased region" description="Polar residues" evidence="5">
    <location>
        <begin position="355"/>
        <end position="368"/>
    </location>
</feature>
<dbReference type="PROSITE" id="PS51421">
    <property type="entry name" value="RAS"/>
    <property type="match status" value="1"/>
</dbReference>
<reference evidence="6 7" key="1">
    <citation type="journal article" date="2019" name="Gigascience">
        <title>Whole-genome sequence of the oriental lung fluke Paragonimus westermani.</title>
        <authorList>
            <person name="Oey H."/>
            <person name="Zakrzewski M."/>
            <person name="Narain K."/>
            <person name="Devi K.R."/>
            <person name="Agatsuma T."/>
            <person name="Nawaratna S."/>
            <person name="Gobert G.N."/>
            <person name="Jones M.K."/>
            <person name="Ragan M.A."/>
            <person name="McManus D.P."/>
            <person name="Krause L."/>
        </authorList>
    </citation>
    <scope>NUCLEOTIDE SEQUENCE [LARGE SCALE GENOMIC DNA]</scope>
    <source>
        <strain evidence="6 7">IND2009</strain>
    </source>
</reference>
<dbReference type="SMART" id="SM00173">
    <property type="entry name" value="RAS"/>
    <property type="match status" value="1"/>
</dbReference>
<evidence type="ECO:0000313" key="6">
    <source>
        <dbReference type="EMBL" id="KAA3673830.1"/>
    </source>
</evidence>
<gene>
    <name evidence="6" type="ORF">DEA37_0005401</name>
</gene>